<reference evidence="7" key="1">
    <citation type="submission" date="2016-10" db="EMBL/GenBank/DDBJ databases">
        <authorList>
            <person name="Varghese N."/>
            <person name="Submissions S."/>
        </authorList>
    </citation>
    <scope>NUCLEOTIDE SEQUENCE [LARGE SCALE GENOMIC DNA]</scope>
    <source>
        <strain evidence="7">DSM 6150</strain>
    </source>
</reference>
<dbReference type="InterPro" id="IPR008622">
    <property type="entry name" value="FliT"/>
</dbReference>
<dbReference type="GO" id="GO:0044781">
    <property type="term" value="P:bacterial-type flagellum organization"/>
    <property type="evidence" value="ECO:0007669"/>
    <property type="project" value="UniProtKB-KW"/>
</dbReference>
<dbReference type="Proteomes" id="UP000242869">
    <property type="component" value="Unassembled WGS sequence"/>
</dbReference>
<evidence type="ECO:0000256" key="4">
    <source>
        <dbReference type="ARBA" id="ARBA00023186"/>
    </source>
</evidence>
<keyword evidence="2" id="KW-0963">Cytoplasm</keyword>
<evidence type="ECO:0000313" key="6">
    <source>
        <dbReference type="EMBL" id="SFM98628.1"/>
    </source>
</evidence>
<sequence>MGASDSFSAYEGARSLVSGLLELARSENWDAFTEALPEYMACVTQLQAVDWASLSLSQQKQLAGILEELKILQDELVQCSEARKGVLAGELHSLHNENKLGKAYRM</sequence>
<evidence type="ECO:0000256" key="5">
    <source>
        <dbReference type="ARBA" id="ARBA00093797"/>
    </source>
</evidence>
<keyword evidence="4" id="KW-0143">Chaperone</keyword>
<evidence type="ECO:0000256" key="1">
    <source>
        <dbReference type="ARBA" id="ARBA00004514"/>
    </source>
</evidence>
<evidence type="ECO:0000256" key="2">
    <source>
        <dbReference type="ARBA" id="ARBA00022490"/>
    </source>
</evidence>
<dbReference type="RefSeq" id="WP_091189905.1">
    <property type="nucleotide sequence ID" value="NZ_FOVE01000001.1"/>
</dbReference>
<proteinExistence type="predicted"/>
<accession>A0A1I4VBR8</accession>
<evidence type="ECO:0000313" key="7">
    <source>
        <dbReference type="Proteomes" id="UP000242869"/>
    </source>
</evidence>
<evidence type="ECO:0000256" key="3">
    <source>
        <dbReference type="ARBA" id="ARBA00022795"/>
    </source>
</evidence>
<dbReference type="STRING" id="83765.SAMN05660284_00217"/>
<organism evidence="6 7">
    <name type="scientific">Formivibrio citricus</name>
    <dbReference type="NCBI Taxonomy" id="83765"/>
    <lineage>
        <taxon>Bacteria</taxon>
        <taxon>Pseudomonadati</taxon>
        <taxon>Pseudomonadota</taxon>
        <taxon>Betaproteobacteria</taxon>
        <taxon>Neisseriales</taxon>
        <taxon>Chitinibacteraceae</taxon>
        <taxon>Formivibrio</taxon>
    </lineage>
</organism>
<name>A0A1I4VBR8_9NEIS</name>
<protein>
    <recommendedName>
        <fullName evidence="5">Flagellar protein FliT</fullName>
    </recommendedName>
</protein>
<dbReference type="Pfam" id="PF05400">
    <property type="entry name" value="FliT"/>
    <property type="match status" value="1"/>
</dbReference>
<dbReference type="AlphaFoldDB" id="A0A1I4VBR8"/>
<dbReference type="EMBL" id="FOVE01000001">
    <property type="protein sequence ID" value="SFM98628.1"/>
    <property type="molecule type" value="Genomic_DNA"/>
</dbReference>
<keyword evidence="3" id="KW-1005">Bacterial flagellum biogenesis</keyword>
<gene>
    <name evidence="6" type="ORF">SAMN05660284_00217</name>
</gene>
<dbReference type="OrthoDB" id="8590510at2"/>
<dbReference type="Gene3D" id="1.20.58.380">
    <property type="entry name" value="Flagellar protein flit"/>
    <property type="match status" value="1"/>
</dbReference>
<comment type="subcellular location">
    <subcellularLocation>
        <location evidence="1">Cytoplasm</location>
        <location evidence="1">Cytosol</location>
    </subcellularLocation>
</comment>
<keyword evidence="7" id="KW-1185">Reference proteome</keyword>